<keyword evidence="4" id="KW-0804">Transcription</keyword>
<dbReference type="EMBL" id="JAAGAX010000003">
    <property type="protein sequence ID" value="KAF2321329.1"/>
    <property type="molecule type" value="Genomic_DNA"/>
</dbReference>
<evidence type="ECO:0000256" key="2">
    <source>
        <dbReference type="ARBA" id="ARBA00023015"/>
    </source>
</evidence>
<dbReference type="SUPFAM" id="SSF101936">
    <property type="entry name" value="DNA-binding pseudobarrel domain"/>
    <property type="match status" value="1"/>
</dbReference>
<keyword evidence="7" id="KW-1185">Reference proteome</keyword>
<dbReference type="AlphaFoldDB" id="A0A6A6NAS5"/>
<dbReference type="GO" id="GO:0005634">
    <property type="term" value="C:nucleus"/>
    <property type="evidence" value="ECO:0007669"/>
    <property type="project" value="UniProtKB-SubCell"/>
</dbReference>
<comment type="subcellular location">
    <subcellularLocation>
        <location evidence="1">Nucleus</location>
    </subcellularLocation>
</comment>
<reference evidence="6 7" key="1">
    <citation type="journal article" date="2020" name="Mol. Plant">
        <title>The Chromosome-Based Rubber Tree Genome Provides New Insights into Spurge Genome Evolution and Rubber Biosynthesis.</title>
        <authorList>
            <person name="Liu J."/>
            <person name="Shi C."/>
            <person name="Shi C.C."/>
            <person name="Li W."/>
            <person name="Zhang Q.J."/>
            <person name="Zhang Y."/>
            <person name="Li K."/>
            <person name="Lu H.F."/>
            <person name="Shi C."/>
            <person name="Zhu S.T."/>
            <person name="Xiao Z.Y."/>
            <person name="Nan H."/>
            <person name="Yue Y."/>
            <person name="Zhu X.G."/>
            <person name="Wu Y."/>
            <person name="Hong X.N."/>
            <person name="Fan G.Y."/>
            <person name="Tong Y."/>
            <person name="Zhang D."/>
            <person name="Mao C.L."/>
            <person name="Liu Y.L."/>
            <person name="Hao S.J."/>
            <person name="Liu W.Q."/>
            <person name="Lv M.Q."/>
            <person name="Zhang H.B."/>
            <person name="Liu Y."/>
            <person name="Hu-Tang G.R."/>
            <person name="Wang J.P."/>
            <person name="Wang J.H."/>
            <person name="Sun Y.H."/>
            <person name="Ni S.B."/>
            <person name="Chen W.B."/>
            <person name="Zhang X.C."/>
            <person name="Jiao Y.N."/>
            <person name="Eichler E.E."/>
            <person name="Li G.H."/>
            <person name="Liu X."/>
            <person name="Gao L.Z."/>
        </authorList>
    </citation>
    <scope>NUCLEOTIDE SEQUENCE [LARGE SCALE GENOMIC DNA]</scope>
    <source>
        <strain evidence="7">cv. GT1</strain>
        <tissue evidence="6">Leaf</tissue>
    </source>
</reference>
<dbReference type="Gene3D" id="2.40.330.10">
    <property type="entry name" value="DNA-binding pseudobarrel domain"/>
    <property type="match status" value="1"/>
</dbReference>
<dbReference type="InterPro" id="IPR015300">
    <property type="entry name" value="DNA-bd_pseudobarrel_sf"/>
</dbReference>
<keyword evidence="5" id="KW-0539">Nucleus</keyword>
<gene>
    <name evidence="6" type="ORF">GH714_039031</name>
</gene>
<dbReference type="GO" id="GO:0003677">
    <property type="term" value="F:DNA binding"/>
    <property type="evidence" value="ECO:0007669"/>
    <property type="project" value="UniProtKB-KW"/>
</dbReference>
<evidence type="ECO:0000256" key="4">
    <source>
        <dbReference type="ARBA" id="ARBA00023163"/>
    </source>
</evidence>
<dbReference type="Proteomes" id="UP000467840">
    <property type="component" value="Chromosome 10"/>
</dbReference>
<keyword evidence="3" id="KW-0238">DNA-binding</keyword>
<organism evidence="6 7">
    <name type="scientific">Hevea brasiliensis</name>
    <name type="common">Para rubber tree</name>
    <name type="synonym">Siphonia brasiliensis</name>
    <dbReference type="NCBI Taxonomy" id="3981"/>
    <lineage>
        <taxon>Eukaryota</taxon>
        <taxon>Viridiplantae</taxon>
        <taxon>Streptophyta</taxon>
        <taxon>Embryophyta</taxon>
        <taxon>Tracheophyta</taxon>
        <taxon>Spermatophyta</taxon>
        <taxon>Magnoliopsida</taxon>
        <taxon>eudicotyledons</taxon>
        <taxon>Gunneridae</taxon>
        <taxon>Pentapetalae</taxon>
        <taxon>rosids</taxon>
        <taxon>fabids</taxon>
        <taxon>Malpighiales</taxon>
        <taxon>Euphorbiaceae</taxon>
        <taxon>Crotonoideae</taxon>
        <taxon>Micrandreae</taxon>
        <taxon>Hevea</taxon>
    </lineage>
</organism>
<evidence type="ECO:0000313" key="6">
    <source>
        <dbReference type="EMBL" id="KAF2321329.1"/>
    </source>
</evidence>
<protein>
    <recommendedName>
        <fullName evidence="8">TF-B3 domain-containing protein</fullName>
    </recommendedName>
</protein>
<evidence type="ECO:0000256" key="5">
    <source>
        <dbReference type="ARBA" id="ARBA00023242"/>
    </source>
</evidence>
<keyword evidence="2" id="KW-0805">Transcription regulation</keyword>
<evidence type="ECO:0000313" key="7">
    <source>
        <dbReference type="Proteomes" id="UP000467840"/>
    </source>
</evidence>
<accession>A0A6A6NAS5</accession>
<evidence type="ECO:0000256" key="3">
    <source>
        <dbReference type="ARBA" id="ARBA00023125"/>
    </source>
</evidence>
<evidence type="ECO:0000256" key="1">
    <source>
        <dbReference type="ARBA" id="ARBA00004123"/>
    </source>
</evidence>
<name>A0A6A6NAS5_HEVBR</name>
<evidence type="ECO:0008006" key="8">
    <source>
        <dbReference type="Google" id="ProtNLM"/>
    </source>
</evidence>
<sequence>MTMFTIDDHDLFHHMPGDLKMRVPKCVIHKLGQPLADYVILHVQGKREHTWRVGVTVEQKPREREPVYFLDEGITDMCEWYNIKTLWMLSFKLVSNENMDVYIFKRNGSMAILKDPPPALVNVAAAQTQHDEMEIPDHEAYGEYIEEDNEEGSEDEIFNN</sequence>
<proteinExistence type="predicted"/>
<comment type="caution">
    <text evidence="6">The sequence shown here is derived from an EMBL/GenBank/DDBJ whole genome shotgun (WGS) entry which is preliminary data.</text>
</comment>